<dbReference type="Proteomes" id="UP000295221">
    <property type="component" value="Unassembled WGS sequence"/>
</dbReference>
<dbReference type="Pfam" id="PF17170">
    <property type="entry name" value="DUF5128"/>
    <property type="match status" value="1"/>
</dbReference>
<keyword evidence="2" id="KW-1185">Reference proteome</keyword>
<evidence type="ECO:0000313" key="2">
    <source>
        <dbReference type="Proteomes" id="UP000295221"/>
    </source>
</evidence>
<comment type="caution">
    <text evidence="1">The sequence shown here is derived from an EMBL/GenBank/DDBJ whole genome shotgun (WGS) entry which is preliminary data.</text>
</comment>
<protein>
    <submittedName>
        <fullName evidence="1">6-bladed beta-propeller protein</fullName>
    </submittedName>
</protein>
<dbReference type="RefSeq" id="WP_132433414.1">
    <property type="nucleotide sequence ID" value="NZ_SLWK01000004.1"/>
</dbReference>
<reference evidence="1 2" key="1">
    <citation type="submission" date="2019-03" db="EMBL/GenBank/DDBJ databases">
        <title>Genomic Encyclopedia of Type Strains, Phase IV (KMG-IV): sequencing the most valuable type-strain genomes for metagenomic binning, comparative biology and taxonomic classification.</title>
        <authorList>
            <person name="Goeker M."/>
        </authorList>
    </citation>
    <scope>NUCLEOTIDE SEQUENCE [LARGE SCALE GENOMIC DNA]</scope>
    <source>
        <strain evidence="1 2">DSM 24179</strain>
    </source>
</reference>
<evidence type="ECO:0000313" key="1">
    <source>
        <dbReference type="EMBL" id="TCO08832.1"/>
    </source>
</evidence>
<gene>
    <name evidence="1" type="ORF">EV194_104143</name>
</gene>
<accession>A0A4R2GJD6</accession>
<sequence length="404" mass="46280">MKHPFKRSTKKLILFVLVVFSLQIGCNKKPSSDQNNHLTIDLSAPGSTIFLPLTEIAEDIQMTQLETRNDCLVSHFRGFAGKKHIICFERNNVLHFTSDGTFIGEIMRAGQGPGEFYHIGAWDVDESERFLIIYDSNKDFIYRYDLDKGEFVTPIKNVTPTFADAMQFLNDSMIALLPSVYSNSEHHYLIYSLNGDVSKGPKREVLDNPRLQFTGISADFRKTKSNNIVYRPRTSDTIYQINETEMTPLFVPIIEKKRQSGNVTEGEYTEHIYLSEDYLYLYKNQFKHETNSEANSISITMSHGNFYVINLKTREIFDSRGLSAKYLGVSLPLWRIFPSGGNRFNFSVSAMDFIESIDRGIDGDQISPEDLEFITQLRKSISEEDNPIIFSGTFKENIDLSHLK</sequence>
<proteinExistence type="predicted"/>
<dbReference type="Gene3D" id="2.120.10.30">
    <property type="entry name" value="TolB, C-terminal domain"/>
    <property type="match status" value="1"/>
</dbReference>
<dbReference type="InterPro" id="IPR011042">
    <property type="entry name" value="6-blade_b-propeller_TolB-like"/>
</dbReference>
<dbReference type="OrthoDB" id="1121763at2"/>
<dbReference type="AlphaFoldDB" id="A0A4R2GJD6"/>
<organism evidence="1 2">
    <name type="scientific">Natronoflexus pectinivorans</name>
    <dbReference type="NCBI Taxonomy" id="682526"/>
    <lineage>
        <taxon>Bacteria</taxon>
        <taxon>Pseudomonadati</taxon>
        <taxon>Bacteroidota</taxon>
        <taxon>Bacteroidia</taxon>
        <taxon>Marinilabiliales</taxon>
        <taxon>Marinilabiliaceae</taxon>
        <taxon>Natronoflexus</taxon>
    </lineage>
</organism>
<dbReference type="EMBL" id="SLWK01000004">
    <property type="protein sequence ID" value="TCO08832.1"/>
    <property type="molecule type" value="Genomic_DNA"/>
</dbReference>
<name>A0A4R2GJD6_9BACT</name>